<comment type="caution">
    <text evidence="1">The sequence shown here is derived from an EMBL/GenBank/DDBJ whole genome shotgun (WGS) entry which is preliminary data.</text>
</comment>
<protein>
    <submittedName>
        <fullName evidence="1">Unnamed protein product</fullName>
    </submittedName>
</protein>
<name>A0A9W6T8A8_AMBMO</name>
<organism evidence="1 2">
    <name type="scientific">Ambrosiozyma monospora</name>
    <name type="common">Yeast</name>
    <name type="synonym">Endomycopsis monosporus</name>
    <dbReference type="NCBI Taxonomy" id="43982"/>
    <lineage>
        <taxon>Eukaryota</taxon>
        <taxon>Fungi</taxon>
        <taxon>Dikarya</taxon>
        <taxon>Ascomycota</taxon>
        <taxon>Saccharomycotina</taxon>
        <taxon>Pichiomycetes</taxon>
        <taxon>Pichiales</taxon>
        <taxon>Pichiaceae</taxon>
        <taxon>Ambrosiozyma</taxon>
    </lineage>
</organism>
<evidence type="ECO:0000313" key="1">
    <source>
        <dbReference type="EMBL" id="GME81688.1"/>
    </source>
</evidence>
<sequence>MEVSTLMNYDDEIVEGDVNGNGELSLVLGLDEGEFDQSTDCGCDESGHSIGGVSTSTSTIHGNGTTHAEFSIKVTPEELQIFKIIQLKKLICPKHFIFQCCCKDTNLIDPRYYYLALSPVSLLRHNNNVYDAGCGNGKQIVVGDVEDCVD</sequence>
<proteinExistence type="predicted"/>
<dbReference type="EMBL" id="BSXU01014980">
    <property type="protein sequence ID" value="GME81688.1"/>
    <property type="molecule type" value="Genomic_DNA"/>
</dbReference>
<dbReference type="Proteomes" id="UP001165063">
    <property type="component" value="Unassembled WGS sequence"/>
</dbReference>
<reference evidence="1" key="1">
    <citation type="submission" date="2023-04" db="EMBL/GenBank/DDBJ databases">
        <title>Ambrosiozyma monospora NBRC 1965.</title>
        <authorList>
            <person name="Ichikawa N."/>
            <person name="Sato H."/>
            <person name="Tonouchi N."/>
        </authorList>
    </citation>
    <scope>NUCLEOTIDE SEQUENCE</scope>
    <source>
        <strain evidence="1">NBRC 1965</strain>
    </source>
</reference>
<gene>
    <name evidence="1" type="ORF">Amon01_001002000</name>
</gene>
<accession>A0A9W6T8A8</accession>
<evidence type="ECO:0000313" key="2">
    <source>
        <dbReference type="Proteomes" id="UP001165063"/>
    </source>
</evidence>
<keyword evidence="2" id="KW-1185">Reference proteome</keyword>
<dbReference type="AlphaFoldDB" id="A0A9W6T8A8"/>